<feature type="region of interest" description="Disordered" evidence="2">
    <location>
        <begin position="1"/>
        <end position="111"/>
    </location>
</feature>
<dbReference type="Proteomes" id="UP000694941">
    <property type="component" value="Unplaced"/>
</dbReference>
<keyword evidence="3" id="KW-1185">Reference proteome</keyword>
<evidence type="ECO:0000256" key="1">
    <source>
        <dbReference type="ARBA" id="ARBA00010549"/>
    </source>
</evidence>
<feature type="compositionally biased region" description="Polar residues" evidence="2">
    <location>
        <begin position="83"/>
        <end position="107"/>
    </location>
</feature>
<evidence type="ECO:0000313" key="4">
    <source>
        <dbReference type="RefSeq" id="XP_022239382.1"/>
    </source>
</evidence>
<comment type="similarity">
    <text evidence="1">Belongs to the FAM219 family.</text>
</comment>
<dbReference type="InterPro" id="IPR029339">
    <property type="entry name" value="FAM219"/>
</dbReference>
<dbReference type="Pfam" id="PF15260">
    <property type="entry name" value="FAM219A"/>
    <property type="match status" value="1"/>
</dbReference>
<feature type="compositionally biased region" description="Polar residues" evidence="2">
    <location>
        <begin position="7"/>
        <end position="34"/>
    </location>
</feature>
<name>A0ABM1S6X7_LIMPO</name>
<dbReference type="GeneID" id="111085382"/>
<gene>
    <name evidence="4" type="primary">LOC111085382</name>
</gene>
<reference evidence="4" key="1">
    <citation type="submission" date="2025-08" db="UniProtKB">
        <authorList>
            <consortium name="RefSeq"/>
        </authorList>
    </citation>
    <scope>IDENTIFICATION</scope>
    <source>
        <tissue evidence="4">Muscle</tissue>
    </source>
</reference>
<evidence type="ECO:0000313" key="3">
    <source>
        <dbReference type="Proteomes" id="UP000694941"/>
    </source>
</evidence>
<feature type="region of interest" description="Disordered" evidence="2">
    <location>
        <begin position="127"/>
        <end position="168"/>
    </location>
</feature>
<dbReference type="PANTHER" id="PTHR31281:SF3">
    <property type="entry name" value="PROTEIN FAM219A"/>
    <property type="match status" value="1"/>
</dbReference>
<accession>A0ABM1S6X7</accession>
<sequence>MEDSGFDSDTSKSNLKPLNSKPQHIRMFSNTETSNKSHHCGDYEESQKPNDDGGGAADLQMFHGSPPAEFSIPARPVEPSEPKNLNCSGQTEEISGGVSSTASSTKPLPSVAKLQKRLEKHIQKARKIRQQERENTVDSQPKKLLISRNRLPVPNKSSSTPVVTKADEQPLVSWETDSEEEYEFHTTSKSASREITQQLIQDGYNLDLTPDDEDLDLIPPKPLNQRCVCCGMTYSCVVQ</sequence>
<proteinExistence type="inferred from homology"/>
<organism evidence="3 4">
    <name type="scientific">Limulus polyphemus</name>
    <name type="common">Atlantic horseshoe crab</name>
    <dbReference type="NCBI Taxonomy" id="6850"/>
    <lineage>
        <taxon>Eukaryota</taxon>
        <taxon>Metazoa</taxon>
        <taxon>Ecdysozoa</taxon>
        <taxon>Arthropoda</taxon>
        <taxon>Chelicerata</taxon>
        <taxon>Merostomata</taxon>
        <taxon>Xiphosura</taxon>
        <taxon>Limulidae</taxon>
        <taxon>Limulus</taxon>
    </lineage>
</organism>
<feature type="compositionally biased region" description="Basic and acidic residues" evidence="2">
    <location>
        <begin position="39"/>
        <end position="51"/>
    </location>
</feature>
<evidence type="ECO:0000256" key="2">
    <source>
        <dbReference type="SAM" id="MobiDB-lite"/>
    </source>
</evidence>
<dbReference type="PANTHER" id="PTHR31281">
    <property type="entry name" value="PROTEIN FAM219A"/>
    <property type="match status" value="1"/>
</dbReference>
<dbReference type="RefSeq" id="XP_022239382.1">
    <property type="nucleotide sequence ID" value="XM_022383674.1"/>
</dbReference>
<protein>
    <submittedName>
        <fullName evidence="4">Protein FAM219A-like</fullName>
    </submittedName>
</protein>